<dbReference type="PROSITE" id="PS51194">
    <property type="entry name" value="HELICASE_CTER"/>
    <property type="match status" value="1"/>
</dbReference>
<dbReference type="Proteomes" id="UP001552299">
    <property type="component" value="Unassembled WGS sequence"/>
</dbReference>
<protein>
    <recommendedName>
        <fullName evidence="13">DEAD-box ATP-dependent RNA helicase 13</fullName>
    </recommendedName>
</protein>
<evidence type="ECO:0000313" key="11">
    <source>
        <dbReference type="EMBL" id="KAL0922157.1"/>
    </source>
</evidence>
<feature type="region of interest" description="Disordered" evidence="6">
    <location>
        <begin position="208"/>
        <end position="262"/>
    </location>
</feature>
<evidence type="ECO:0000313" key="12">
    <source>
        <dbReference type="Proteomes" id="UP001552299"/>
    </source>
</evidence>
<dbReference type="AlphaFoldDB" id="A0ABD0VAK6"/>
<dbReference type="Pfam" id="PF00271">
    <property type="entry name" value="Helicase_C"/>
    <property type="match status" value="1"/>
</dbReference>
<dbReference type="CDD" id="cd18787">
    <property type="entry name" value="SF2_C_DEAD"/>
    <property type="match status" value="1"/>
</dbReference>
<feature type="transmembrane region" description="Helical" evidence="7">
    <location>
        <begin position="418"/>
        <end position="441"/>
    </location>
</feature>
<keyword evidence="7" id="KW-0812">Transmembrane</keyword>
<dbReference type="InterPro" id="IPR050079">
    <property type="entry name" value="DEAD_box_RNA_helicase"/>
</dbReference>
<evidence type="ECO:0008006" key="13">
    <source>
        <dbReference type="Google" id="ProtNLM"/>
    </source>
</evidence>
<dbReference type="EMBL" id="JANQDX010000006">
    <property type="protein sequence ID" value="KAL0922157.1"/>
    <property type="molecule type" value="Genomic_DNA"/>
</dbReference>
<dbReference type="PROSITE" id="PS51195">
    <property type="entry name" value="Q_MOTIF"/>
    <property type="match status" value="1"/>
</dbReference>
<comment type="caution">
    <text evidence="11">The sequence shown here is derived from an EMBL/GenBank/DDBJ whole genome shotgun (WGS) entry which is preliminary data.</text>
</comment>
<dbReference type="GO" id="GO:0016787">
    <property type="term" value="F:hydrolase activity"/>
    <property type="evidence" value="ECO:0007669"/>
    <property type="project" value="UniProtKB-KW"/>
</dbReference>
<feature type="region of interest" description="Disordered" evidence="6">
    <location>
        <begin position="1132"/>
        <end position="1163"/>
    </location>
</feature>
<feature type="domain" description="Helicase ATP-binding" evidence="8">
    <location>
        <begin position="334"/>
        <end position="777"/>
    </location>
</feature>
<keyword evidence="7" id="KW-1133">Transmembrane helix</keyword>
<evidence type="ECO:0000259" key="10">
    <source>
        <dbReference type="PROSITE" id="PS51195"/>
    </source>
</evidence>
<feature type="transmembrane region" description="Helical" evidence="7">
    <location>
        <begin position="514"/>
        <end position="533"/>
    </location>
</feature>
<evidence type="ECO:0000256" key="1">
    <source>
        <dbReference type="ARBA" id="ARBA00022741"/>
    </source>
</evidence>
<dbReference type="InterPro" id="IPR000629">
    <property type="entry name" value="RNA-helicase_DEAD-box_CS"/>
</dbReference>
<dbReference type="PANTHER" id="PTHR47959">
    <property type="entry name" value="ATP-DEPENDENT RNA HELICASE RHLE-RELATED"/>
    <property type="match status" value="1"/>
</dbReference>
<feature type="transmembrane region" description="Helical" evidence="7">
    <location>
        <begin position="569"/>
        <end position="590"/>
    </location>
</feature>
<dbReference type="SMART" id="SM00490">
    <property type="entry name" value="HELICc"/>
    <property type="match status" value="1"/>
</dbReference>
<sequence>MQQSVSSQNNFPASSAPSLLFDFAPSTTFLFLSVRKLRHFDRKDGSSLAVKRETEDFFRREIYVERKSHLAGLTLNPAQIRLKSCCQTAPEDIIRSDAMDEVSLSPSSTFDTRKKNPKRRWKQKIANKSKSFDSHRLDFLPWNQAESGGDPFALLSGGVEGGFLSLEEIDESEYCLFSGSPDIGSVVKAENTTSSKLKKRKRVNVDAESEGDDSCVVNEEDKEEKGCKKKKRRRKKRSNDHKANELIPDGEPEQQCEPAEGSAKGMGYPYCTSVFYPLLADSNKTNAESDTDDEPFGDDGMCAWNELRLHPLLIKSIRRLGFIKPTPIQKACIPVAAHHGKDVIGAAQTGSGKTLAFGLPILQRLLEEREKARRLLENGTEVTGGFGESHLRALILAPTRELAFQLLGISFEALKELYWAYLLRYLWLLLLNGHLPILWCWPLGFLSGGPLDSCLVAFGILAGWLFLCCRLGLCAEFWGLFLGSSVPFFPCCSVTHVLLLPWPFWLAGLLSRELILDFCAWLLAFPLPLFFWLTWNYCWVISSFPIYSGCFVEKRLVDFGEFISRNLRVYLACELVFFFVSSYKSLRVFFVLASNLFLLYASDHSICILLLSIFKAQKLVVWKVVGREQGSKVSDHLKKAAKYINVRVVSIVGGMYSEKQERLLRRRPEIVVGTPGRLWELMSGGNEHLVELHSLSFFVLDEADRMIENGHFNELQSIIDMLPTVNSNMEQTSETNKTYKTTPNLPRKKRQTFVFSATVALSDNFRKKLKRTLSTTKSTLTDGLTSIEKLSERAGMRPDVAIIDLTNTSIVADKLVESFIECGEDEKDAYLYYILSVHRKGRTIVFCTSIAALRHISSLLHLLDVNAWTLHAQMQQRARLKAMDRFRENEHGVLIATDVAARGLDIPGIRTVIHYQLPHSAEVYIHRSGRTARSSFDGCSIALISPSDKAKFSSLCKSLSKESLQEFCVDSAYMPDVVKRISLARRIDKIQRKISQESAKKSWFQRNAANVELAVDDTDSEEEREMVYKQKKTSFFHLKQLQQGLIALLSRPMQPKAFSHRFFAATGVSPLVQQQLEELSKAKLMGKMGSQEKKTRGLLVIGQDCVEPLQALRSSGREVCVNVDKKRETRRLVENWKNKRREEKKREREQRRKARKKARQGMK</sequence>
<keyword evidence="4" id="KW-0067">ATP-binding</keyword>
<dbReference type="InterPro" id="IPR001650">
    <property type="entry name" value="Helicase_C-like"/>
</dbReference>
<dbReference type="Gene3D" id="3.40.50.300">
    <property type="entry name" value="P-loop containing nucleotide triphosphate hydrolases"/>
    <property type="match status" value="3"/>
</dbReference>
<feature type="domain" description="Helicase C-terminal" evidence="9">
    <location>
        <begin position="814"/>
        <end position="982"/>
    </location>
</feature>
<keyword evidence="7" id="KW-0472">Membrane</keyword>
<organism evidence="11 12">
    <name type="scientific">Dendrobium thyrsiflorum</name>
    <name type="common">Pinecone-like raceme dendrobium</name>
    <name type="synonym">Orchid</name>
    <dbReference type="NCBI Taxonomy" id="117978"/>
    <lineage>
        <taxon>Eukaryota</taxon>
        <taxon>Viridiplantae</taxon>
        <taxon>Streptophyta</taxon>
        <taxon>Embryophyta</taxon>
        <taxon>Tracheophyta</taxon>
        <taxon>Spermatophyta</taxon>
        <taxon>Magnoliopsida</taxon>
        <taxon>Liliopsida</taxon>
        <taxon>Asparagales</taxon>
        <taxon>Orchidaceae</taxon>
        <taxon>Epidendroideae</taxon>
        <taxon>Malaxideae</taxon>
        <taxon>Dendrobiinae</taxon>
        <taxon>Dendrobium</taxon>
    </lineage>
</organism>
<evidence type="ECO:0000256" key="3">
    <source>
        <dbReference type="ARBA" id="ARBA00022806"/>
    </source>
</evidence>
<keyword evidence="2" id="KW-0378">Hydrolase</keyword>
<evidence type="ECO:0000256" key="6">
    <source>
        <dbReference type="SAM" id="MobiDB-lite"/>
    </source>
</evidence>
<evidence type="ECO:0000259" key="8">
    <source>
        <dbReference type="PROSITE" id="PS51192"/>
    </source>
</evidence>
<dbReference type="SUPFAM" id="SSF52540">
    <property type="entry name" value="P-loop containing nucleoside triphosphate hydrolases"/>
    <property type="match status" value="2"/>
</dbReference>
<keyword evidence="12" id="KW-1185">Reference proteome</keyword>
<name>A0ABD0VAK6_DENTH</name>
<dbReference type="GO" id="GO:0004386">
    <property type="term" value="F:helicase activity"/>
    <property type="evidence" value="ECO:0007669"/>
    <property type="project" value="UniProtKB-KW"/>
</dbReference>
<feature type="compositionally biased region" description="Basic and acidic residues" evidence="6">
    <location>
        <begin position="1132"/>
        <end position="1150"/>
    </location>
</feature>
<keyword evidence="1" id="KW-0547">Nucleotide-binding</keyword>
<dbReference type="InterPro" id="IPR011545">
    <property type="entry name" value="DEAD/DEAH_box_helicase_dom"/>
</dbReference>
<dbReference type="InterPro" id="IPR014001">
    <property type="entry name" value="Helicase_ATP-bd"/>
</dbReference>
<evidence type="ECO:0000256" key="4">
    <source>
        <dbReference type="ARBA" id="ARBA00022840"/>
    </source>
</evidence>
<keyword evidence="3" id="KW-0347">Helicase</keyword>
<gene>
    <name evidence="11" type="ORF">M5K25_006122</name>
</gene>
<dbReference type="PANTHER" id="PTHR47959:SF1">
    <property type="entry name" value="ATP-DEPENDENT RNA HELICASE DBPA"/>
    <property type="match status" value="1"/>
</dbReference>
<feature type="compositionally biased region" description="Acidic residues" evidence="6">
    <location>
        <begin position="208"/>
        <end position="222"/>
    </location>
</feature>
<dbReference type="Pfam" id="PF00270">
    <property type="entry name" value="DEAD"/>
    <property type="match status" value="2"/>
</dbReference>
<feature type="short sequence motif" description="Q motif" evidence="5">
    <location>
        <begin position="302"/>
        <end position="330"/>
    </location>
</feature>
<dbReference type="PROSITE" id="PS51192">
    <property type="entry name" value="HELICASE_ATP_BIND_1"/>
    <property type="match status" value="1"/>
</dbReference>
<dbReference type="InterPro" id="IPR027417">
    <property type="entry name" value="P-loop_NTPase"/>
</dbReference>
<evidence type="ECO:0000256" key="7">
    <source>
        <dbReference type="SAM" id="Phobius"/>
    </source>
</evidence>
<evidence type="ECO:0000256" key="2">
    <source>
        <dbReference type="ARBA" id="ARBA00022801"/>
    </source>
</evidence>
<dbReference type="PROSITE" id="PS00039">
    <property type="entry name" value="DEAD_ATP_HELICASE"/>
    <property type="match status" value="1"/>
</dbReference>
<feature type="compositionally biased region" description="Basic residues" evidence="6">
    <location>
        <begin position="227"/>
        <end position="239"/>
    </location>
</feature>
<reference evidence="11 12" key="1">
    <citation type="journal article" date="2024" name="Plant Biotechnol. J.">
        <title>Dendrobium thyrsiflorum genome and its molecular insights into genes involved in important horticultural traits.</title>
        <authorList>
            <person name="Chen B."/>
            <person name="Wang J.Y."/>
            <person name="Zheng P.J."/>
            <person name="Li K.L."/>
            <person name="Liang Y.M."/>
            <person name="Chen X.F."/>
            <person name="Zhang C."/>
            <person name="Zhao X."/>
            <person name="He X."/>
            <person name="Zhang G.Q."/>
            <person name="Liu Z.J."/>
            <person name="Xu Q."/>
        </authorList>
    </citation>
    <scope>NUCLEOTIDE SEQUENCE [LARGE SCALE GENOMIC DNA]</scope>
    <source>
        <strain evidence="11">GZMU011</strain>
    </source>
</reference>
<dbReference type="GO" id="GO:0005524">
    <property type="term" value="F:ATP binding"/>
    <property type="evidence" value="ECO:0007669"/>
    <property type="project" value="UniProtKB-KW"/>
</dbReference>
<proteinExistence type="predicted"/>
<feature type="transmembrane region" description="Helical" evidence="7">
    <location>
        <begin position="453"/>
        <end position="473"/>
    </location>
</feature>
<feature type="compositionally biased region" description="Basic residues" evidence="6">
    <location>
        <begin position="1151"/>
        <end position="1163"/>
    </location>
</feature>
<accession>A0ABD0VAK6</accession>
<dbReference type="InterPro" id="IPR014014">
    <property type="entry name" value="RNA_helicase_DEAD_Q_motif"/>
</dbReference>
<dbReference type="SMART" id="SM00487">
    <property type="entry name" value="DEXDc"/>
    <property type="match status" value="1"/>
</dbReference>
<evidence type="ECO:0000256" key="5">
    <source>
        <dbReference type="PROSITE-ProRule" id="PRU00552"/>
    </source>
</evidence>
<feature type="domain" description="DEAD-box RNA helicase Q" evidence="10">
    <location>
        <begin position="302"/>
        <end position="330"/>
    </location>
</feature>
<feature type="transmembrane region" description="Helical" evidence="7">
    <location>
        <begin position="479"/>
        <end position="502"/>
    </location>
</feature>
<evidence type="ECO:0000259" key="9">
    <source>
        <dbReference type="PROSITE" id="PS51194"/>
    </source>
</evidence>